<evidence type="ECO:0000313" key="2">
    <source>
        <dbReference type="Proteomes" id="UP000770717"/>
    </source>
</evidence>
<accession>A0A8J6K7E2</accession>
<dbReference type="EMBL" id="WNTK01000006">
    <property type="protein sequence ID" value="KAG9481896.1"/>
    <property type="molecule type" value="Genomic_DNA"/>
</dbReference>
<dbReference type="Proteomes" id="UP000770717">
    <property type="component" value="Unassembled WGS sequence"/>
</dbReference>
<protein>
    <submittedName>
        <fullName evidence="1">Uncharacterized protein</fullName>
    </submittedName>
</protein>
<proteinExistence type="predicted"/>
<reference evidence="1" key="1">
    <citation type="thesis" date="2020" institute="ProQuest LLC" country="789 East Eisenhower Parkway, Ann Arbor, MI, USA">
        <title>Comparative Genomics and Chromosome Evolution.</title>
        <authorList>
            <person name="Mudd A.B."/>
        </authorList>
    </citation>
    <scope>NUCLEOTIDE SEQUENCE</scope>
    <source>
        <strain evidence="1">HN-11 Male</strain>
        <tissue evidence="1">Kidney and liver</tissue>
    </source>
</reference>
<dbReference type="AlphaFoldDB" id="A0A8J6K7E2"/>
<sequence>MLAILLSTTRSTNPFVGSYNFRLYFLHKCNTRRRYVPGGCAQCTFYPRYKNLISKSQNIRIAHTIPSSWTISTQMGHDWR</sequence>
<gene>
    <name evidence="1" type="ORF">GDO78_010889</name>
</gene>
<comment type="caution">
    <text evidence="1">The sequence shown here is derived from an EMBL/GenBank/DDBJ whole genome shotgun (WGS) entry which is preliminary data.</text>
</comment>
<organism evidence="1 2">
    <name type="scientific">Eleutherodactylus coqui</name>
    <name type="common">Puerto Rican coqui</name>
    <dbReference type="NCBI Taxonomy" id="57060"/>
    <lineage>
        <taxon>Eukaryota</taxon>
        <taxon>Metazoa</taxon>
        <taxon>Chordata</taxon>
        <taxon>Craniata</taxon>
        <taxon>Vertebrata</taxon>
        <taxon>Euteleostomi</taxon>
        <taxon>Amphibia</taxon>
        <taxon>Batrachia</taxon>
        <taxon>Anura</taxon>
        <taxon>Neobatrachia</taxon>
        <taxon>Hyloidea</taxon>
        <taxon>Eleutherodactylidae</taxon>
        <taxon>Eleutherodactylinae</taxon>
        <taxon>Eleutherodactylus</taxon>
        <taxon>Eleutherodactylus</taxon>
    </lineage>
</organism>
<name>A0A8J6K7E2_ELECQ</name>
<evidence type="ECO:0000313" key="1">
    <source>
        <dbReference type="EMBL" id="KAG9481896.1"/>
    </source>
</evidence>
<keyword evidence="2" id="KW-1185">Reference proteome</keyword>